<evidence type="ECO:0000256" key="14">
    <source>
        <dbReference type="PROSITE-ProRule" id="PRU00560"/>
    </source>
</evidence>
<comment type="catalytic activity">
    <reaction evidence="13">
        <text>ATP + H2O = ADP + phosphate + H(+)</text>
        <dbReference type="Rhea" id="RHEA:13065"/>
        <dbReference type="ChEBI" id="CHEBI:15377"/>
        <dbReference type="ChEBI" id="CHEBI:15378"/>
        <dbReference type="ChEBI" id="CHEBI:30616"/>
        <dbReference type="ChEBI" id="CHEBI:43474"/>
        <dbReference type="ChEBI" id="CHEBI:456216"/>
        <dbReference type="EC" id="5.6.2.4"/>
    </reaction>
</comment>
<dbReference type="Pfam" id="PF00580">
    <property type="entry name" value="UvrD-helicase"/>
    <property type="match status" value="1"/>
</dbReference>
<dbReference type="EC" id="5.6.2.4" evidence="12"/>
<evidence type="ECO:0000256" key="9">
    <source>
        <dbReference type="ARBA" id="ARBA00023204"/>
    </source>
</evidence>
<keyword evidence="2 14" id="KW-0547">Nucleotide-binding</keyword>
<dbReference type="GO" id="GO:0000725">
    <property type="term" value="P:recombinational repair"/>
    <property type="evidence" value="ECO:0007669"/>
    <property type="project" value="TreeGrafter"/>
</dbReference>
<dbReference type="InterPro" id="IPR014016">
    <property type="entry name" value="UvrD-like_ATP-bd"/>
</dbReference>
<dbReference type="GO" id="GO:0005524">
    <property type="term" value="F:ATP binding"/>
    <property type="evidence" value="ECO:0007669"/>
    <property type="project" value="UniProtKB-UniRule"/>
</dbReference>
<dbReference type="AlphaFoldDB" id="A0A0S4XL37"/>
<dbReference type="NCBIfam" id="NF010485">
    <property type="entry name" value="PRK13909.1-2"/>
    <property type="match status" value="1"/>
</dbReference>
<evidence type="ECO:0000256" key="10">
    <source>
        <dbReference type="ARBA" id="ARBA00023235"/>
    </source>
</evidence>
<dbReference type="InterPro" id="IPR027417">
    <property type="entry name" value="P-loop_NTPase"/>
</dbReference>
<dbReference type="SUPFAM" id="SSF52980">
    <property type="entry name" value="Restriction endonuclease-like"/>
    <property type="match status" value="1"/>
</dbReference>
<dbReference type="GO" id="GO:0043138">
    <property type="term" value="F:3'-5' DNA helicase activity"/>
    <property type="evidence" value="ECO:0007669"/>
    <property type="project" value="UniProtKB-EC"/>
</dbReference>
<keyword evidence="8" id="KW-0238">DNA-binding</keyword>
<name>A0A0S4XL37_9BACT</name>
<evidence type="ECO:0000256" key="11">
    <source>
        <dbReference type="ARBA" id="ARBA00034617"/>
    </source>
</evidence>
<keyword evidence="1" id="KW-0540">Nuclease</keyword>
<comment type="catalytic activity">
    <reaction evidence="11">
        <text>Couples ATP hydrolysis with the unwinding of duplex DNA by translocating in the 3'-5' direction.</text>
        <dbReference type="EC" id="5.6.2.4"/>
    </reaction>
</comment>
<dbReference type="Gene3D" id="3.40.50.300">
    <property type="entry name" value="P-loop containing nucleotide triphosphate hydrolases"/>
    <property type="match status" value="4"/>
</dbReference>
<keyword evidence="10" id="KW-0413">Isomerase</keyword>
<feature type="binding site" evidence="14">
    <location>
        <begin position="11"/>
        <end position="18"/>
    </location>
    <ligand>
        <name>ATP</name>
        <dbReference type="ChEBI" id="CHEBI:30616"/>
    </ligand>
</feature>
<accession>A0A0S4XL37</accession>
<organism evidence="16">
    <name type="scientific">Sulfurovum sp. enrichment culture clone C5</name>
    <dbReference type="NCBI Taxonomy" id="497650"/>
    <lineage>
        <taxon>Bacteria</taxon>
        <taxon>Pseudomonadati</taxon>
        <taxon>Campylobacterota</taxon>
        <taxon>Epsilonproteobacteria</taxon>
        <taxon>Campylobacterales</taxon>
        <taxon>Sulfurovaceae</taxon>
        <taxon>Sulfurovum</taxon>
        <taxon>environmental samples</taxon>
    </lineage>
</organism>
<proteinExistence type="predicted"/>
<dbReference type="SUPFAM" id="SSF52540">
    <property type="entry name" value="P-loop containing nucleoside triphosphate hydrolases"/>
    <property type="match status" value="1"/>
</dbReference>
<protein>
    <recommendedName>
        <fullName evidence="12">DNA 3'-5' helicase</fullName>
        <ecNumber evidence="12">5.6.2.4</ecNumber>
    </recommendedName>
</protein>
<dbReference type="EMBL" id="FAXN01000015">
    <property type="protein sequence ID" value="CUV65066.1"/>
    <property type="molecule type" value="Genomic_DNA"/>
</dbReference>
<keyword evidence="6" id="KW-0269">Exonuclease</keyword>
<keyword evidence="4 14" id="KW-0378">Hydrolase</keyword>
<evidence type="ECO:0000256" key="7">
    <source>
        <dbReference type="ARBA" id="ARBA00022840"/>
    </source>
</evidence>
<keyword evidence="9" id="KW-0234">DNA repair</keyword>
<evidence type="ECO:0000256" key="13">
    <source>
        <dbReference type="ARBA" id="ARBA00048988"/>
    </source>
</evidence>
<gene>
    <name evidence="16" type="primary">addA</name>
    <name evidence="16" type="ORF">BN3087_170019</name>
</gene>
<dbReference type="InterPro" id="IPR014017">
    <property type="entry name" value="DNA_helicase_UvrD-like_C"/>
</dbReference>
<keyword evidence="7 14" id="KW-0067">ATP-binding</keyword>
<dbReference type="PROSITE" id="PS51198">
    <property type="entry name" value="UVRD_HELICASE_ATP_BIND"/>
    <property type="match status" value="1"/>
</dbReference>
<evidence type="ECO:0000256" key="5">
    <source>
        <dbReference type="ARBA" id="ARBA00022806"/>
    </source>
</evidence>
<dbReference type="GO" id="GO:0004527">
    <property type="term" value="F:exonuclease activity"/>
    <property type="evidence" value="ECO:0007669"/>
    <property type="project" value="UniProtKB-KW"/>
</dbReference>
<evidence type="ECO:0000256" key="4">
    <source>
        <dbReference type="ARBA" id="ARBA00022801"/>
    </source>
</evidence>
<evidence type="ECO:0000256" key="3">
    <source>
        <dbReference type="ARBA" id="ARBA00022763"/>
    </source>
</evidence>
<dbReference type="GO" id="GO:0005829">
    <property type="term" value="C:cytosol"/>
    <property type="evidence" value="ECO:0007669"/>
    <property type="project" value="TreeGrafter"/>
</dbReference>
<dbReference type="InterPro" id="IPR011335">
    <property type="entry name" value="Restrct_endonuc-II-like"/>
</dbReference>
<evidence type="ECO:0000259" key="15">
    <source>
        <dbReference type="PROSITE" id="PS51198"/>
    </source>
</evidence>
<dbReference type="Gene3D" id="3.90.320.10">
    <property type="match status" value="1"/>
</dbReference>
<evidence type="ECO:0000313" key="16">
    <source>
        <dbReference type="EMBL" id="CUV65066.1"/>
    </source>
</evidence>
<dbReference type="InterPro" id="IPR011604">
    <property type="entry name" value="PDDEXK-like_dom_sf"/>
</dbReference>
<dbReference type="PANTHER" id="PTHR11070:SF67">
    <property type="entry name" value="DNA 3'-5' HELICASE"/>
    <property type="match status" value="1"/>
</dbReference>
<dbReference type="GO" id="GO:0016887">
    <property type="term" value="F:ATP hydrolysis activity"/>
    <property type="evidence" value="ECO:0007669"/>
    <property type="project" value="RHEA"/>
</dbReference>
<evidence type="ECO:0000256" key="2">
    <source>
        <dbReference type="ARBA" id="ARBA00022741"/>
    </source>
</evidence>
<dbReference type="Pfam" id="PF13361">
    <property type="entry name" value="UvrD_C"/>
    <property type="match status" value="2"/>
</dbReference>
<dbReference type="GO" id="GO:0003677">
    <property type="term" value="F:DNA binding"/>
    <property type="evidence" value="ECO:0007669"/>
    <property type="project" value="UniProtKB-KW"/>
</dbReference>
<evidence type="ECO:0000256" key="12">
    <source>
        <dbReference type="ARBA" id="ARBA00034808"/>
    </source>
</evidence>
<feature type="domain" description="UvrD-like helicase ATP-binding" evidence="15">
    <location>
        <begin position="1"/>
        <end position="417"/>
    </location>
</feature>
<keyword evidence="3" id="KW-0227">DNA damage</keyword>
<dbReference type="PANTHER" id="PTHR11070">
    <property type="entry name" value="UVRD / RECB / PCRA DNA HELICASE FAMILY MEMBER"/>
    <property type="match status" value="1"/>
</dbReference>
<evidence type="ECO:0000256" key="8">
    <source>
        <dbReference type="ARBA" id="ARBA00023125"/>
    </source>
</evidence>
<reference evidence="16" key="1">
    <citation type="submission" date="2015-11" db="EMBL/GenBank/DDBJ databases">
        <authorList>
            <person name="Zhang Y."/>
            <person name="Guo Z."/>
        </authorList>
    </citation>
    <scope>NUCLEOTIDE SEQUENCE</scope>
    <source>
        <strain evidence="16">BN30871</strain>
    </source>
</reference>
<evidence type="ECO:0000256" key="1">
    <source>
        <dbReference type="ARBA" id="ARBA00022722"/>
    </source>
</evidence>
<keyword evidence="5 14" id="KW-0347">Helicase</keyword>
<dbReference type="InterPro" id="IPR000212">
    <property type="entry name" value="DNA_helicase_UvrD/REP"/>
</dbReference>
<sequence>MSFQPLFGYLASAGSGKTFALSVRYVSLLFMGELPNNILAVTFTNKAASEMRERILGYLLDFKEPKNSDFVKKVSEVTGFSIDMLFEKHNDVLEVFLNNTNYISTLDSFFGSIFRSSSLEIGVDPDFETVNEKDTSRVDMLFLDELYKIGLLSSLVGLSIALDSTKLSSITSRLKSLYDINPLLLDTTHLEHDTSEIIAKINNTVLDIKKELVNSGANPREINLFDFHKIDELISKKIFEKENIIEHSWFKKVISKNIEIENYFQELKKLIAQYIYMNESNFLFKLFEIFDSFKNAILSDLKKNLIFGFDDITQFTYKLLYEHISRDFLYFKLDTKFKHILIDEFQDTSILQSLLLAPMIEEITSGKGVHEFKSLFLVGDTKQSLYRFRGGEEDVFGMVCNKYGIEIENMNINYRSDKHIVEQVNKWFFGKMNDYVEQNSQSNNSGYVRVVSVASDEIINKAVAQAKDLFRNGIPLSDLAFLVNTNDDGVKLQEVCSEHHIDTILDTSSSIKFIPYIASLVNAMEYLYKGEVIDIYPILEFSQKSLNEIDFSWFNRFLTPSEIIHRLIEEFGYQDINCLKLLEFASKYKDIDIFIDEFKRSKISIANSEQNGAKIMTIHGSKGLESDHVIVLDKIKQDSSDRSQFIYDYNKDLFIEKIYYKKPSSRENFDSKFKIVKAKESEKQKKDRLNLLYVSLTRAKKGLTVIKKDEKSIFDVIGMLPIALGDIMAENIKKDNTSSKNIEFLEITNYGLQPQIPKEDTTSISLKAQAFGVALHYALEMLDSFKYDSFNFALSNTRHRYERLLGNKAIEEIEKRIKALIDDDKFQKLCLGAIIKKEVTFCFDGEIKRIDLMLEWEDKIVIVDYKSSKNDQDKHISQVDYYQKATTKISSKPTFGKIVYLLEDKIEILSLN</sequence>
<evidence type="ECO:0000256" key="6">
    <source>
        <dbReference type="ARBA" id="ARBA00022839"/>
    </source>
</evidence>